<gene>
    <name evidence="1" type="ORF">VH79_22990</name>
</gene>
<reference evidence="1" key="1">
    <citation type="submission" date="2018-07" db="EMBL/GenBank/DDBJ databases">
        <authorList>
            <consortium name="GenomeTrakr network: Whole genome sequencing for foodborne pathogen traceback"/>
        </authorList>
    </citation>
    <scope>NUCLEOTIDE SEQUENCE [LARGE SCALE GENOMIC DNA]</scope>
    <source>
        <strain evidence="1">FDA00008842</strain>
    </source>
</reference>
<dbReference type="InterPro" id="IPR048261">
    <property type="entry name" value="SlpA/SlyD-like_ins_sf"/>
</dbReference>
<dbReference type="AlphaFoldDB" id="A0A5U3ISF9"/>
<evidence type="ECO:0000313" key="1">
    <source>
        <dbReference type="EMBL" id="EBP4586015.1"/>
    </source>
</evidence>
<name>A0A5U3ISF9_SALER</name>
<sequence length="120" mass="13563">MKKPPSGNTGQTINLAEFINDMPEEVLITLHNLIVNRLNMLQRQRTRQSMDDFRPGDVVSFRTEDGETVTGVLIRLNKKTVTVHTESGARWNVAPQLLTTVKRQLGSESLPDNTVEKKLH</sequence>
<proteinExistence type="predicted"/>
<dbReference type="Gene3D" id="2.40.10.330">
    <property type="match status" value="1"/>
</dbReference>
<organism evidence="1">
    <name type="scientific">Salmonella enterica</name>
    <name type="common">Salmonella choleraesuis</name>
    <dbReference type="NCBI Taxonomy" id="28901"/>
    <lineage>
        <taxon>Bacteria</taxon>
        <taxon>Pseudomonadati</taxon>
        <taxon>Pseudomonadota</taxon>
        <taxon>Gammaproteobacteria</taxon>
        <taxon>Enterobacterales</taxon>
        <taxon>Enterobacteriaceae</taxon>
        <taxon>Salmonella</taxon>
    </lineage>
</organism>
<dbReference type="Proteomes" id="UP000839610">
    <property type="component" value="Unassembled WGS sequence"/>
</dbReference>
<dbReference type="EMBL" id="AAGLUV010000021">
    <property type="protein sequence ID" value="EBP4586015.1"/>
    <property type="molecule type" value="Genomic_DNA"/>
</dbReference>
<comment type="caution">
    <text evidence="1">The sequence shown here is derived from an EMBL/GenBank/DDBJ whole genome shotgun (WGS) entry which is preliminary data.</text>
</comment>
<accession>A0A5U3ISF9</accession>
<protein>
    <submittedName>
        <fullName evidence="1">Uncharacterized protein</fullName>
    </submittedName>
</protein>